<dbReference type="RefSeq" id="WP_013628800.1">
    <property type="nucleotide sequence ID" value="NC_015174.1"/>
</dbReference>
<dbReference type="OrthoDB" id="9807950at2"/>
<keyword evidence="6 13" id="KW-0812">Transmembrane</keyword>
<dbReference type="PRINTS" id="PR00950">
    <property type="entry name" value="TYPE3IMSPROT"/>
</dbReference>
<evidence type="ECO:0000256" key="7">
    <source>
        <dbReference type="ARBA" id="ARBA00022795"/>
    </source>
</evidence>
<evidence type="ECO:0000256" key="8">
    <source>
        <dbReference type="ARBA" id="ARBA00022927"/>
    </source>
</evidence>
<evidence type="ECO:0000256" key="1">
    <source>
        <dbReference type="ARBA" id="ARBA00004651"/>
    </source>
</evidence>
<evidence type="ECO:0000256" key="10">
    <source>
        <dbReference type="ARBA" id="ARBA00023136"/>
    </source>
</evidence>
<evidence type="ECO:0000256" key="9">
    <source>
        <dbReference type="ARBA" id="ARBA00022989"/>
    </source>
</evidence>
<keyword evidence="11 13" id="KW-1006">Bacterial flagellum protein export</keyword>
<keyword evidence="10 13" id="KW-0472">Membrane</keyword>
<dbReference type="InterPro" id="IPR029025">
    <property type="entry name" value="T3SS_substrate_exporter_C"/>
</dbReference>
<dbReference type="InterPro" id="IPR006136">
    <property type="entry name" value="FlhB"/>
</dbReference>
<comment type="function">
    <text evidence="12 13">Required for formation of the rod structure in the basal body of the flagellar apparatus. Together with FliI and FliH, may constitute the export apparatus of flagellin.</text>
</comment>
<feature type="transmembrane region" description="Helical" evidence="13">
    <location>
        <begin position="137"/>
        <end position="165"/>
    </location>
</feature>
<organism evidence="15 16">
    <name type="scientific">Rubinisphaera brasiliensis (strain ATCC 49424 / DSM 5305 / JCM 21570 / IAM 15109 / NBRC 103401 / IFAM 1448)</name>
    <name type="common">Planctomyces brasiliensis</name>
    <dbReference type="NCBI Taxonomy" id="756272"/>
    <lineage>
        <taxon>Bacteria</taxon>
        <taxon>Pseudomonadati</taxon>
        <taxon>Planctomycetota</taxon>
        <taxon>Planctomycetia</taxon>
        <taxon>Planctomycetales</taxon>
        <taxon>Planctomycetaceae</taxon>
        <taxon>Rubinisphaera</taxon>
    </lineage>
</organism>
<keyword evidence="8 13" id="KW-0653">Protein transport</keyword>
<dbReference type="NCBIfam" id="TIGR00328">
    <property type="entry name" value="flhB"/>
    <property type="match status" value="1"/>
</dbReference>
<dbReference type="SUPFAM" id="SSF160544">
    <property type="entry name" value="EscU C-terminal domain-like"/>
    <property type="match status" value="1"/>
</dbReference>
<dbReference type="Pfam" id="PF01312">
    <property type="entry name" value="Bac_export_2"/>
    <property type="match status" value="1"/>
</dbReference>
<evidence type="ECO:0000256" key="4">
    <source>
        <dbReference type="ARBA" id="ARBA00022448"/>
    </source>
</evidence>
<keyword evidence="15" id="KW-0282">Flagellum</keyword>
<keyword evidence="9 13" id="KW-1133">Transmembrane helix</keyword>
<feature type="transmembrane region" description="Helical" evidence="13">
    <location>
        <begin position="85"/>
        <end position="116"/>
    </location>
</feature>
<feature type="region of interest" description="Disordered" evidence="14">
    <location>
        <begin position="1"/>
        <end position="25"/>
    </location>
</feature>
<evidence type="ECO:0000256" key="3">
    <source>
        <dbReference type="ARBA" id="ARBA00021622"/>
    </source>
</evidence>
<accession>F0SP00</accession>
<evidence type="ECO:0000256" key="2">
    <source>
        <dbReference type="ARBA" id="ARBA00010690"/>
    </source>
</evidence>
<dbReference type="FunFam" id="3.40.1690.10:FF:000001">
    <property type="entry name" value="Flagellar biosynthetic protein FlhB"/>
    <property type="match status" value="1"/>
</dbReference>
<proteinExistence type="inferred from homology"/>
<keyword evidence="5 13" id="KW-1003">Cell membrane</keyword>
<dbReference type="GO" id="GO:0044780">
    <property type="term" value="P:bacterial-type flagellum assembly"/>
    <property type="evidence" value="ECO:0007669"/>
    <property type="project" value="InterPro"/>
</dbReference>
<dbReference type="STRING" id="756272.Plabr_2475"/>
<evidence type="ECO:0000256" key="11">
    <source>
        <dbReference type="ARBA" id="ARBA00023225"/>
    </source>
</evidence>
<keyword evidence="15" id="KW-0969">Cilium</keyword>
<dbReference type="Gene3D" id="3.40.1690.10">
    <property type="entry name" value="secretion proteins EscU"/>
    <property type="match status" value="1"/>
</dbReference>
<dbReference type="MEROPS" id="N06.A01"/>
<comment type="similarity">
    <text evidence="2 13">Belongs to the type III secretion exporter family.</text>
</comment>
<feature type="transmembrane region" description="Helical" evidence="13">
    <location>
        <begin position="185"/>
        <end position="207"/>
    </location>
</feature>
<evidence type="ECO:0000256" key="5">
    <source>
        <dbReference type="ARBA" id="ARBA00022475"/>
    </source>
</evidence>
<keyword evidence="4 13" id="KW-0813">Transport</keyword>
<dbReference type="KEGG" id="pbs:Plabr_2475"/>
<name>F0SP00_RUBBR</name>
<dbReference type="eggNOG" id="COG1377">
    <property type="taxonomic scope" value="Bacteria"/>
</dbReference>
<dbReference type="HOGENOM" id="CLU_041013_1_2_0"/>
<dbReference type="GO" id="GO:0005886">
    <property type="term" value="C:plasma membrane"/>
    <property type="evidence" value="ECO:0007669"/>
    <property type="project" value="UniProtKB-SubCell"/>
</dbReference>
<evidence type="ECO:0000313" key="15">
    <source>
        <dbReference type="EMBL" id="ADY60076.1"/>
    </source>
</evidence>
<feature type="compositionally biased region" description="Basic and acidic residues" evidence="14">
    <location>
        <begin position="7"/>
        <end position="22"/>
    </location>
</feature>
<dbReference type="AlphaFoldDB" id="F0SP00"/>
<dbReference type="EMBL" id="CP002546">
    <property type="protein sequence ID" value="ADY60076.1"/>
    <property type="molecule type" value="Genomic_DNA"/>
</dbReference>
<feature type="transmembrane region" description="Helical" evidence="13">
    <location>
        <begin position="27"/>
        <end position="49"/>
    </location>
</feature>
<dbReference type="PANTHER" id="PTHR30531">
    <property type="entry name" value="FLAGELLAR BIOSYNTHETIC PROTEIN FLHB"/>
    <property type="match status" value="1"/>
</dbReference>
<keyword evidence="16" id="KW-1185">Reference proteome</keyword>
<reference evidence="16" key="1">
    <citation type="submission" date="2011-02" db="EMBL/GenBank/DDBJ databases">
        <title>The complete genome of Planctomyces brasiliensis DSM 5305.</title>
        <authorList>
            <person name="Lucas S."/>
            <person name="Copeland A."/>
            <person name="Lapidus A."/>
            <person name="Bruce D."/>
            <person name="Goodwin L."/>
            <person name="Pitluck S."/>
            <person name="Kyrpides N."/>
            <person name="Mavromatis K."/>
            <person name="Pagani I."/>
            <person name="Ivanova N."/>
            <person name="Ovchinnikova G."/>
            <person name="Lu M."/>
            <person name="Detter J.C."/>
            <person name="Han C."/>
            <person name="Land M."/>
            <person name="Hauser L."/>
            <person name="Markowitz V."/>
            <person name="Cheng J.-F."/>
            <person name="Hugenholtz P."/>
            <person name="Woyke T."/>
            <person name="Wu D."/>
            <person name="Tindall B."/>
            <person name="Pomrenke H.G."/>
            <person name="Brambilla E."/>
            <person name="Klenk H.-P."/>
            <person name="Eisen J.A."/>
        </authorList>
    </citation>
    <scope>NUCLEOTIDE SEQUENCE [LARGE SCALE GENOMIC DNA]</scope>
    <source>
        <strain evidence="16">ATCC 49424 / DSM 5305 / JCM 21570 / NBRC 103401 / IFAM 1448</strain>
    </source>
</reference>
<comment type="subcellular location">
    <subcellularLocation>
        <location evidence="1">Cell membrane</location>
        <topology evidence="1">Multi-pass membrane protein</topology>
    </subcellularLocation>
</comment>
<keyword evidence="15" id="KW-0966">Cell projection</keyword>
<gene>
    <name evidence="13" type="primary">flhB</name>
    <name evidence="15" type="ordered locus">Plabr_2475</name>
</gene>
<keyword evidence="7 13" id="KW-1005">Bacterial flagellum biogenesis</keyword>
<evidence type="ECO:0000313" key="16">
    <source>
        <dbReference type="Proteomes" id="UP000006860"/>
    </source>
</evidence>
<evidence type="ECO:0000256" key="13">
    <source>
        <dbReference type="RuleBase" id="RU364091"/>
    </source>
</evidence>
<evidence type="ECO:0000256" key="12">
    <source>
        <dbReference type="ARBA" id="ARBA00025078"/>
    </source>
</evidence>
<sequence>MADDDQGEKSEDPTDQRRREARNQGNVAKSVDVNAAAIMLAATGGLMFLGPDIAKGFAGLLRRYLEGPPVLELDRFMVMREFWNIFQAVAGFALPFMLLMLLTAVVANLAQIGVLFTTEPLGFKWQRINPVSGFQRIFSVAAFAKFGTSVGKIVAMAGVACWFLYLKLPALQGMGQSEPSVILGTIGSVILELAFQLALAMLIIALLDYSFQKWKHEQDLKMSKQEIRDEMKNMDGDPHIRQRRKEAHRKLAEAKELNAVRDADVVLTNPTHLSVALKYDSTKHPAPVVVAKGAGEIAMRIREIARENNVPIIERKPLARALYRDVKVGHPIPAEMYEVFVEIMAYVYRLTGKSLPK</sequence>
<evidence type="ECO:0000256" key="6">
    <source>
        <dbReference type="ARBA" id="ARBA00022692"/>
    </source>
</evidence>
<evidence type="ECO:0000256" key="14">
    <source>
        <dbReference type="SAM" id="MobiDB-lite"/>
    </source>
</evidence>
<dbReference type="PANTHER" id="PTHR30531:SF12">
    <property type="entry name" value="FLAGELLAR BIOSYNTHETIC PROTEIN FLHB"/>
    <property type="match status" value="1"/>
</dbReference>
<dbReference type="InterPro" id="IPR006135">
    <property type="entry name" value="T3SS_substrate_exporter"/>
</dbReference>
<dbReference type="Proteomes" id="UP000006860">
    <property type="component" value="Chromosome"/>
</dbReference>
<dbReference type="GO" id="GO:0009306">
    <property type="term" value="P:protein secretion"/>
    <property type="evidence" value="ECO:0007669"/>
    <property type="project" value="InterPro"/>
</dbReference>
<protein>
    <recommendedName>
        <fullName evidence="3 13">Flagellar biosynthetic protein FlhB</fullName>
    </recommendedName>
</protein>